<evidence type="ECO:0000256" key="1">
    <source>
        <dbReference type="ARBA" id="ARBA00023125"/>
    </source>
</evidence>
<evidence type="ECO:0000256" key="3">
    <source>
        <dbReference type="PROSITE-ProRule" id="PRU01091"/>
    </source>
</evidence>
<protein>
    <submittedName>
        <fullName evidence="6">DNA-binding response regulator</fullName>
    </submittedName>
</protein>
<dbReference type="InterPro" id="IPR001867">
    <property type="entry name" value="OmpR/PhoB-type_DNA-bd"/>
</dbReference>
<dbReference type="InterPro" id="IPR001789">
    <property type="entry name" value="Sig_transdc_resp-reg_receiver"/>
</dbReference>
<dbReference type="Gene3D" id="6.10.250.690">
    <property type="match status" value="1"/>
</dbReference>
<dbReference type="GO" id="GO:0032993">
    <property type="term" value="C:protein-DNA complex"/>
    <property type="evidence" value="ECO:0007669"/>
    <property type="project" value="TreeGrafter"/>
</dbReference>
<dbReference type="EMBL" id="BJXL01000116">
    <property type="protein sequence ID" value="GEM84634.1"/>
    <property type="molecule type" value="Genomic_DNA"/>
</dbReference>
<dbReference type="SMART" id="SM00862">
    <property type="entry name" value="Trans_reg_C"/>
    <property type="match status" value="1"/>
</dbReference>
<dbReference type="OrthoDB" id="31391at2"/>
<dbReference type="PANTHER" id="PTHR48111:SF15">
    <property type="entry name" value="OMPR SUBFAMILY"/>
    <property type="match status" value="1"/>
</dbReference>
<gene>
    <name evidence="6" type="ORF">MHY01S_28000</name>
</gene>
<evidence type="ECO:0000259" key="4">
    <source>
        <dbReference type="PROSITE" id="PS50110"/>
    </source>
</evidence>
<dbReference type="GO" id="GO:0005829">
    <property type="term" value="C:cytosol"/>
    <property type="evidence" value="ECO:0007669"/>
    <property type="project" value="TreeGrafter"/>
</dbReference>
<evidence type="ECO:0000313" key="6">
    <source>
        <dbReference type="EMBL" id="GEM84634.1"/>
    </source>
</evidence>
<dbReference type="InterPro" id="IPR011006">
    <property type="entry name" value="CheY-like_superfamily"/>
</dbReference>
<dbReference type="GO" id="GO:0000976">
    <property type="term" value="F:transcription cis-regulatory region binding"/>
    <property type="evidence" value="ECO:0007669"/>
    <property type="project" value="TreeGrafter"/>
</dbReference>
<evidence type="ECO:0000256" key="2">
    <source>
        <dbReference type="PROSITE-ProRule" id="PRU00169"/>
    </source>
</evidence>
<dbReference type="InterPro" id="IPR036388">
    <property type="entry name" value="WH-like_DNA-bd_sf"/>
</dbReference>
<dbReference type="PROSITE" id="PS51755">
    <property type="entry name" value="OMPR_PHOB"/>
    <property type="match status" value="1"/>
</dbReference>
<feature type="modified residue" description="4-aspartylphosphate" evidence="2">
    <location>
        <position position="51"/>
    </location>
</feature>
<evidence type="ECO:0000259" key="5">
    <source>
        <dbReference type="PROSITE" id="PS51755"/>
    </source>
</evidence>
<keyword evidence="1 3" id="KW-0238">DNA-binding</keyword>
<dbReference type="GO" id="GO:0000156">
    <property type="term" value="F:phosphorelay response regulator activity"/>
    <property type="evidence" value="ECO:0007669"/>
    <property type="project" value="TreeGrafter"/>
</dbReference>
<reference evidence="6 7" key="1">
    <citation type="submission" date="2019-07" db="EMBL/GenBank/DDBJ databases">
        <title>Whole genome shotgun sequence of Meiothermus hypogaeus NBRC 106114.</title>
        <authorList>
            <person name="Hosoyama A."/>
            <person name="Uohara A."/>
            <person name="Ohji S."/>
            <person name="Ichikawa N."/>
        </authorList>
    </citation>
    <scope>NUCLEOTIDE SEQUENCE [LARGE SCALE GENOMIC DNA]</scope>
    <source>
        <strain evidence="6 7">NBRC 106114</strain>
    </source>
</reference>
<dbReference type="SMART" id="SM00448">
    <property type="entry name" value="REC"/>
    <property type="match status" value="1"/>
</dbReference>
<dbReference type="InterPro" id="IPR039420">
    <property type="entry name" value="WalR-like"/>
</dbReference>
<dbReference type="Gene3D" id="3.40.50.2300">
    <property type="match status" value="1"/>
</dbReference>
<dbReference type="Gene3D" id="1.10.10.10">
    <property type="entry name" value="Winged helix-like DNA-binding domain superfamily/Winged helix DNA-binding domain"/>
    <property type="match status" value="1"/>
</dbReference>
<feature type="domain" description="Response regulatory" evidence="4">
    <location>
        <begin position="2"/>
        <end position="118"/>
    </location>
</feature>
<dbReference type="Pfam" id="PF00486">
    <property type="entry name" value="Trans_reg_C"/>
    <property type="match status" value="1"/>
</dbReference>
<dbReference type="Proteomes" id="UP000321197">
    <property type="component" value="Unassembled WGS sequence"/>
</dbReference>
<dbReference type="Pfam" id="PF00072">
    <property type="entry name" value="Response_reg"/>
    <property type="match status" value="1"/>
</dbReference>
<dbReference type="GO" id="GO:0006355">
    <property type="term" value="P:regulation of DNA-templated transcription"/>
    <property type="evidence" value="ECO:0007669"/>
    <property type="project" value="InterPro"/>
</dbReference>
<feature type="domain" description="OmpR/PhoB-type" evidence="5">
    <location>
        <begin position="126"/>
        <end position="218"/>
    </location>
</feature>
<dbReference type="PROSITE" id="PS50110">
    <property type="entry name" value="RESPONSE_REGULATORY"/>
    <property type="match status" value="1"/>
</dbReference>
<comment type="caution">
    <text evidence="6">The sequence shown here is derived from an EMBL/GenBank/DDBJ whole genome shotgun (WGS) entry which is preliminary data.</text>
</comment>
<feature type="DNA-binding region" description="OmpR/PhoB-type" evidence="3">
    <location>
        <begin position="126"/>
        <end position="218"/>
    </location>
</feature>
<dbReference type="PANTHER" id="PTHR48111">
    <property type="entry name" value="REGULATOR OF RPOS"/>
    <property type="match status" value="1"/>
</dbReference>
<keyword evidence="2" id="KW-0597">Phosphoprotein</keyword>
<dbReference type="CDD" id="cd00383">
    <property type="entry name" value="trans_reg_C"/>
    <property type="match status" value="1"/>
</dbReference>
<dbReference type="SUPFAM" id="SSF52172">
    <property type="entry name" value="CheY-like"/>
    <property type="match status" value="1"/>
</dbReference>
<sequence length="218" mass="24631">MRILLVEDEAGLAGPLVALLRRERYEVEWADNTAQAQKLVDELEPDLIALDVMLPEGDDAGFRLAEQLRQGGYGGAILFLTARDTVEDRVLGLDIGGDDYLVKPFSLEEFLARVRALLRRGGTTRQTVLERGPLRIEFASRKVYWNQRLVSLSDKEFALLERLALYPERVFGVDELLEKIFPNTESGHRILRVYVHRLREKLGENVIATLPGGYVLGV</sequence>
<accession>A0A511R4V0</accession>
<name>A0A511R4V0_9DEIN</name>
<dbReference type="AlphaFoldDB" id="A0A511R4V0"/>
<dbReference type="RefSeq" id="WP_119341270.1">
    <property type="nucleotide sequence ID" value="NZ_BJXL01000116.1"/>
</dbReference>
<organism evidence="6 7">
    <name type="scientific">Meiothermus hypogaeus NBRC 106114</name>
    <dbReference type="NCBI Taxonomy" id="1227553"/>
    <lineage>
        <taxon>Bacteria</taxon>
        <taxon>Thermotogati</taxon>
        <taxon>Deinococcota</taxon>
        <taxon>Deinococci</taxon>
        <taxon>Thermales</taxon>
        <taxon>Thermaceae</taxon>
        <taxon>Meiothermus</taxon>
    </lineage>
</organism>
<proteinExistence type="predicted"/>
<evidence type="ECO:0000313" key="7">
    <source>
        <dbReference type="Proteomes" id="UP000321197"/>
    </source>
</evidence>